<name>A0A4V3BNU9_9RHOO</name>
<dbReference type="AlphaFoldDB" id="A0A4V3BNU9"/>
<gene>
    <name evidence="2" type="ORF">C7389_10384</name>
</gene>
<proteinExistence type="predicted"/>
<reference evidence="2 3" key="1">
    <citation type="submission" date="2019-03" db="EMBL/GenBank/DDBJ databases">
        <title>Genomic Encyclopedia of Type Strains, Phase IV (KMG-IV): sequencing the most valuable type-strain genomes for metagenomic binning, comparative biology and taxonomic classification.</title>
        <authorList>
            <person name="Goeker M."/>
        </authorList>
    </citation>
    <scope>NUCLEOTIDE SEQUENCE [LARGE SCALE GENOMIC DNA]</scope>
    <source>
        <strain evidence="2 3">DSM 12121</strain>
    </source>
</reference>
<dbReference type="InterPro" id="IPR007690">
    <property type="entry name" value="T2SS_GspM"/>
</dbReference>
<organism evidence="2 3">
    <name type="scientific">Azoarcus indigens</name>
    <dbReference type="NCBI Taxonomy" id="29545"/>
    <lineage>
        <taxon>Bacteria</taxon>
        <taxon>Pseudomonadati</taxon>
        <taxon>Pseudomonadota</taxon>
        <taxon>Betaproteobacteria</taxon>
        <taxon>Rhodocyclales</taxon>
        <taxon>Zoogloeaceae</taxon>
        <taxon>Azoarcus</taxon>
    </lineage>
</organism>
<keyword evidence="3" id="KW-1185">Reference proteome</keyword>
<accession>A0A4V3BNU9</accession>
<dbReference type="OrthoDB" id="8852411at2"/>
<evidence type="ECO:0000313" key="2">
    <source>
        <dbReference type="EMBL" id="TDN55752.1"/>
    </source>
</evidence>
<keyword evidence="1" id="KW-0812">Transmembrane</keyword>
<keyword evidence="1" id="KW-1133">Transmembrane helix</keyword>
<dbReference type="RefSeq" id="WP_133588937.1">
    <property type="nucleotide sequence ID" value="NZ_SNVV01000003.1"/>
</dbReference>
<keyword evidence="1" id="KW-0472">Membrane</keyword>
<protein>
    <submittedName>
        <fullName evidence="2">General secretion pathway protein M</fullName>
    </submittedName>
</protein>
<evidence type="ECO:0000313" key="3">
    <source>
        <dbReference type="Proteomes" id="UP000295129"/>
    </source>
</evidence>
<sequence length="189" mass="19414">MNGQEPATAKQPLAGGILRHAARLRGAWQALASRERMQLTLGLAALALGLGWLLGIRPALASLSYWEAELPKLRSQAQALEMVLDGAGAVAASTETGLALADRVGATLDRAGFAGSYRFIDGAQADGVQFELSIGVSAARFMPWLLDAPAALGLEIAGLALRSGEAGGGQGVVLGTVSLRPARTAKEEG</sequence>
<dbReference type="Pfam" id="PF04612">
    <property type="entry name" value="T2SSM"/>
    <property type="match status" value="1"/>
</dbReference>
<evidence type="ECO:0000256" key="1">
    <source>
        <dbReference type="SAM" id="Phobius"/>
    </source>
</evidence>
<dbReference type="EMBL" id="SNVV01000003">
    <property type="protein sequence ID" value="TDN55752.1"/>
    <property type="molecule type" value="Genomic_DNA"/>
</dbReference>
<dbReference type="GO" id="GO:0015627">
    <property type="term" value="C:type II protein secretion system complex"/>
    <property type="evidence" value="ECO:0007669"/>
    <property type="project" value="InterPro"/>
</dbReference>
<dbReference type="GO" id="GO:0015628">
    <property type="term" value="P:protein secretion by the type II secretion system"/>
    <property type="evidence" value="ECO:0007669"/>
    <property type="project" value="InterPro"/>
</dbReference>
<comment type="caution">
    <text evidence="2">The sequence shown here is derived from an EMBL/GenBank/DDBJ whole genome shotgun (WGS) entry which is preliminary data.</text>
</comment>
<feature type="transmembrane region" description="Helical" evidence="1">
    <location>
        <begin position="41"/>
        <end position="66"/>
    </location>
</feature>
<dbReference type="Proteomes" id="UP000295129">
    <property type="component" value="Unassembled WGS sequence"/>
</dbReference>